<keyword evidence="2" id="KW-0472">Membrane</keyword>
<feature type="compositionally biased region" description="Polar residues" evidence="1">
    <location>
        <begin position="630"/>
        <end position="647"/>
    </location>
</feature>
<feature type="compositionally biased region" description="Low complexity" evidence="1">
    <location>
        <begin position="178"/>
        <end position="199"/>
    </location>
</feature>
<keyword evidence="2" id="KW-0812">Transmembrane</keyword>
<accession>A0ABR4J3J5</accession>
<organism evidence="3 4">
    <name type="scientific">Aspergillus cavernicola</name>
    <dbReference type="NCBI Taxonomy" id="176166"/>
    <lineage>
        <taxon>Eukaryota</taxon>
        <taxon>Fungi</taxon>
        <taxon>Dikarya</taxon>
        <taxon>Ascomycota</taxon>
        <taxon>Pezizomycotina</taxon>
        <taxon>Eurotiomycetes</taxon>
        <taxon>Eurotiomycetidae</taxon>
        <taxon>Eurotiales</taxon>
        <taxon>Aspergillaceae</taxon>
        <taxon>Aspergillus</taxon>
        <taxon>Aspergillus subgen. Nidulantes</taxon>
    </lineage>
</organism>
<keyword evidence="4" id="KW-1185">Reference proteome</keyword>
<feature type="region of interest" description="Disordered" evidence="1">
    <location>
        <begin position="524"/>
        <end position="563"/>
    </location>
</feature>
<keyword evidence="2" id="KW-1133">Transmembrane helix</keyword>
<feature type="compositionally biased region" description="Basic and acidic residues" evidence="1">
    <location>
        <begin position="259"/>
        <end position="271"/>
    </location>
</feature>
<dbReference type="Proteomes" id="UP001610335">
    <property type="component" value="Unassembled WGS sequence"/>
</dbReference>
<feature type="region of interest" description="Disordered" evidence="1">
    <location>
        <begin position="1"/>
        <end position="353"/>
    </location>
</feature>
<protein>
    <recommendedName>
        <fullName evidence="5">NTP binding protein</fullName>
    </recommendedName>
</protein>
<feature type="compositionally biased region" description="Basic and acidic residues" evidence="1">
    <location>
        <begin position="20"/>
        <end position="81"/>
    </location>
</feature>
<proteinExistence type="predicted"/>
<gene>
    <name evidence="3" type="ORF">BDW59DRAFT_168709</name>
</gene>
<comment type="caution">
    <text evidence="3">The sequence shown here is derived from an EMBL/GenBank/DDBJ whole genome shotgun (WGS) entry which is preliminary data.</text>
</comment>
<feature type="compositionally biased region" description="Basic and acidic residues" evidence="1">
    <location>
        <begin position="234"/>
        <end position="244"/>
    </location>
</feature>
<evidence type="ECO:0000313" key="3">
    <source>
        <dbReference type="EMBL" id="KAL2834461.1"/>
    </source>
</evidence>
<evidence type="ECO:0000256" key="2">
    <source>
        <dbReference type="SAM" id="Phobius"/>
    </source>
</evidence>
<feature type="region of interest" description="Disordered" evidence="1">
    <location>
        <begin position="675"/>
        <end position="701"/>
    </location>
</feature>
<reference evidence="3 4" key="1">
    <citation type="submission" date="2024-07" db="EMBL/GenBank/DDBJ databases">
        <title>Section-level genome sequencing and comparative genomics of Aspergillus sections Usti and Cavernicolus.</title>
        <authorList>
            <consortium name="Lawrence Berkeley National Laboratory"/>
            <person name="Nybo J.L."/>
            <person name="Vesth T.C."/>
            <person name="Theobald S."/>
            <person name="Frisvad J.C."/>
            <person name="Larsen T.O."/>
            <person name="Kjaerboelling I."/>
            <person name="Rothschild-Mancinelli K."/>
            <person name="Lyhne E.K."/>
            <person name="Kogle M.E."/>
            <person name="Barry K."/>
            <person name="Clum A."/>
            <person name="Na H."/>
            <person name="Ledsgaard L."/>
            <person name="Lin J."/>
            <person name="Lipzen A."/>
            <person name="Kuo A."/>
            <person name="Riley R."/>
            <person name="Mondo S."/>
            <person name="LaButti K."/>
            <person name="Haridas S."/>
            <person name="Pangalinan J."/>
            <person name="Salamov A.A."/>
            <person name="Simmons B.A."/>
            <person name="Magnuson J.K."/>
            <person name="Chen J."/>
            <person name="Drula E."/>
            <person name="Henrissat B."/>
            <person name="Wiebenga A."/>
            <person name="Lubbers R.J."/>
            <person name="Gomes A.C."/>
            <person name="Makela M.R."/>
            <person name="Stajich J."/>
            <person name="Grigoriev I.V."/>
            <person name="Mortensen U.H."/>
            <person name="De vries R.P."/>
            <person name="Baker S.E."/>
            <person name="Andersen M.R."/>
        </authorList>
    </citation>
    <scope>NUCLEOTIDE SEQUENCE [LARGE SCALE GENOMIC DNA]</scope>
    <source>
        <strain evidence="3 4">CBS 600.67</strain>
    </source>
</reference>
<feature type="region of interest" description="Disordered" evidence="1">
    <location>
        <begin position="446"/>
        <end position="466"/>
    </location>
</feature>
<feature type="region of interest" description="Disordered" evidence="1">
    <location>
        <begin position="620"/>
        <end position="660"/>
    </location>
</feature>
<evidence type="ECO:0000256" key="1">
    <source>
        <dbReference type="SAM" id="MobiDB-lite"/>
    </source>
</evidence>
<name>A0ABR4J3J5_9EURO</name>
<feature type="compositionally biased region" description="Polar residues" evidence="1">
    <location>
        <begin position="532"/>
        <end position="555"/>
    </location>
</feature>
<sequence length="848" mass="94039">MPKTNSPRSKPTRLPVLKVLVDKGRSQRKDTVASPNDKEHGGILEQDSPKPTDQERERYWRKVRDRLDRDSPSPQNKEKQKANHHGAYRKIISLASSPRQEIAKHKWKHSGGSLTQKPCTPDFSPATKSNNSSPGFRVDSADSLSTDRDRFTKGQGRTNSNHSTRSGGTGSSSLKNQTDITTDSSYNSNSSVSPISGPTTSIKEWEDRFVVHMPSAREPNPPTMDVSQITEYQKSIEKVRKEGESMLDPDTLPSPRTTTPEKHLKSPDRNGNRLGMLDGQDSRPSSSTKESEGEQAYLPTNRRHYSPDEVGKHRFSTIWEDSSTGPKQKPRQANPDGSFLGCKEINGPDDRNPDEILLFSTPEQPKVVNIPSQTSRLPRESKLAAIRHMKRAPGETILVQEEWEPISQNLKHVQCSKSSPKPLCREVQCQQLGTRKSVSLQAKEYLDPTGNPTVSSENSKSDPRADDVFIITPTITRTMVTMTDLRGHFHKHPGVQEPTLRSAGEIITDARTRIPINTKVVVSPSGLDRMSQDSWENSNGPSTTSSKPANATNTPVVKHRGESRVTVTERFAEESTAIDDKPRGMRGFIRMPGIPKSSTESRIGPLPDNSPVPVVSTLAIRAGNIPPRNTKPQSPDTGHSRPTNSMSYPPPTTKSSPRLRDTKMLAKIVEVAELDGQQVDDHREDNSTTKTSRRNRDQRDNKIKPDVKGIISSETLHVIIDVVFLFVAQVQGFTHQIRGNRSSKVVLLKLLLNGILGMLEHCLHVLRKGLAVISTYNTTGGWPNTNDKDLACSLTEVGQALVYIVVLAFITVIITRTVGFVILIGAWIVWFARPFALAFRTIARVLSL</sequence>
<dbReference type="EMBL" id="JBFXLS010000002">
    <property type="protein sequence ID" value="KAL2834461.1"/>
    <property type="molecule type" value="Genomic_DNA"/>
</dbReference>
<evidence type="ECO:0000313" key="4">
    <source>
        <dbReference type="Proteomes" id="UP001610335"/>
    </source>
</evidence>
<feature type="transmembrane region" description="Helical" evidence="2">
    <location>
        <begin position="800"/>
        <end position="830"/>
    </location>
</feature>
<evidence type="ECO:0008006" key="5">
    <source>
        <dbReference type="Google" id="ProtNLM"/>
    </source>
</evidence>